<sequence>MPLLSKALSATKPPPQQSLPAVSPPPTSLPLPSLPPPSLPTVLPPQPWIIAGTNPPLLSSDSGPYSVEELGRGMRGQAPPLRAKKITTSSYNILNAPPSFFKNK</sequence>
<evidence type="ECO:0000256" key="1">
    <source>
        <dbReference type="SAM" id="MobiDB-lite"/>
    </source>
</evidence>
<reference evidence="2" key="1">
    <citation type="submission" date="2022-07" db="EMBL/GenBank/DDBJ databases">
        <authorList>
            <person name="Macas J."/>
            <person name="Novak P."/>
            <person name="Neumann P."/>
        </authorList>
    </citation>
    <scope>NUCLEOTIDE SEQUENCE</scope>
</reference>
<feature type="compositionally biased region" description="Pro residues" evidence="1">
    <location>
        <begin position="12"/>
        <end position="47"/>
    </location>
</feature>
<name>A0AAV0C8M4_9ASTE</name>
<feature type="region of interest" description="Disordered" evidence="1">
    <location>
        <begin position="1"/>
        <end position="78"/>
    </location>
</feature>
<protein>
    <submittedName>
        <fullName evidence="2">Uncharacterized protein</fullName>
    </submittedName>
</protein>
<dbReference type="EMBL" id="CAMAPF010000920">
    <property type="protein sequence ID" value="CAH9121209.1"/>
    <property type="molecule type" value="Genomic_DNA"/>
</dbReference>
<dbReference type="AlphaFoldDB" id="A0AAV0C8M4"/>
<keyword evidence="4" id="KW-1185">Reference proteome</keyword>
<evidence type="ECO:0000313" key="3">
    <source>
        <dbReference type="EMBL" id="CAH9121209.1"/>
    </source>
</evidence>
<comment type="caution">
    <text evidence="2">The sequence shown here is derived from an EMBL/GenBank/DDBJ whole genome shotgun (WGS) entry which is preliminary data.</text>
</comment>
<dbReference type="Proteomes" id="UP001152523">
    <property type="component" value="Unassembled WGS sequence"/>
</dbReference>
<organism evidence="2 4">
    <name type="scientific">Cuscuta epithymum</name>
    <dbReference type="NCBI Taxonomy" id="186058"/>
    <lineage>
        <taxon>Eukaryota</taxon>
        <taxon>Viridiplantae</taxon>
        <taxon>Streptophyta</taxon>
        <taxon>Embryophyta</taxon>
        <taxon>Tracheophyta</taxon>
        <taxon>Spermatophyta</taxon>
        <taxon>Magnoliopsida</taxon>
        <taxon>eudicotyledons</taxon>
        <taxon>Gunneridae</taxon>
        <taxon>Pentapetalae</taxon>
        <taxon>asterids</taxon>
        <taxon>lamiids</taxon>
        <taxon>Solanales</taxon>
        <taxon>Convolvulaceae</taxon>
        <taxon>Cuscuteae</taxon>
        <taxon>Cuscuta</taxon>
        <taxon>Cuscuta subgen. Cuscuta</taxon>
    </lineage>
</organism>
<gene>
    <name evidence="3" type="ORF">CEPIT_LOCUS23523</name>
    <name evidence="2" type="ORF">CEPIT_LOCUS3873</name>
</gene>
<evidence type="ECO:0000313" key="2">
    <source>
        <dbReference type="EMBL" id="CAH9071431.1"/>
    </source>
</evidence>
<dbReference type="EMBL" id="CAMAPF010000020">
    <property type="protein sequence ID" value="CAH9071431.1"/>
    <property type="molecule type" value="Genomic_DNA"/>
</dbReference>
<accession>A0AAV0C8M4</accession>
<evidence type="ECO:0000313" key="4">
    <source>
        <dbReference type="Proteomes" id="UP001152523"/>
    </source>
</evidence>
<proteinExistence type="predicted"/>